<feature type="compositionally biased region" description="Polar residues" evidence="2">
    <location>
        <begin position="236"/>
        <end position="265"/>
    </location>
</feature>
<evidence type="ECO:0000313" key="5">
    <source>
        <dbReference type="Proteomes" id="UP001329430"/>
    </source>
</evidence>
<dbReference type="AlphaFoldDB" id="A0AAN7VMU7"/>
<name>A0AAN7VMU7_9COLE</name>
<comment type="caution">
    <text evidence="4">The sequence shown here is derived from an EMBL/GenBank/DDBJ whole genome shotgun (WGS) entry which is preliminary data.</text>
</comment>
<dbReference type="Pfam" id="PF00379">
    <property type="entry name" value="Chitin_bind_4"/>
    <property type="match status" value="2"/>
</dbReference>
<accession>A0AAN7VMU7</accession>
<feature type="compositionally biased region" description="Low complexity" evidence="2">
    <location>
        <begin position="210"/>
        <end position="234"/>
    </location>
</feature>
<keyword evidence="1" id="KW-0193">Cuticle</keyword>
<evidence type="ECO:0000313" key="4">
    <source>
        <dbReference type="EMBL" id="KAK5647024.1"/>
    </source>
</evidence>
<dbReference type="GO" id="GO:0008010">
    <property type="term" value="F:structural constituent of chitin-based larval cuticle"/>
    <property type="evidence" value="ECO:0007669"/>
    <property type="project" value="TreeGrafter"/>
</dbReference>
<dbReference type="PROSITE" id="PS51155">
    <property type="entry name" value="CHIT_BIND_RR_2"/>
    <property type="match status" value="2"/>
</dbReference>
<evidence type="ECO:0008006" key="6">
    <source>
        <dbReference type="Google" id="ProtNLM"/>
    </source>
</evidence>
<feature type="signal peptide" evidence="3">
    <location>
        <begin position="1"/>
        <end position="21"/>
    </location>
</feature>
<dbReference type="GO" id="GO:0062129">
    <property type="term" value="C:chitin-based extracellular matrix"/>
    <property type="evidence" value="ECO:0007669"/>
    <property type="project" value="TreeGrafter"/>
</dbReference>
<protein>
    <recommendedName>
        <fullName evidence="6">Cuticle protein</fullName>
    </recommendedName>
</protein>
<dbReference type="InterPro" id="IPR050468">
    <property type="entry name" value="Cuticle_Struct_Prot"/>
</dbReference>
<dbReference type="Proteomes" id="UP001329430">
    <property type="component" value="Chromosome 3"/>
</dbReference>
<dbReference type="EMBL" id="JAVRBK010000003">
    <property type="protein sequence ID" value="KAK5647024.1"/>
    <property type="molecule type" value="Genomic_DNA"/>
</dbReference>
<proteinExistence type="predicted"/>
<sequence>MRFYHIAAILAVIILPPCVRASNNGWSDPSRAQYHIQTDEGPERYFRYQTISGQYRKEKRLEDGTVIGTYGWVDDDGIFRMRDYIADNAGYRILKTKNVFVGRNRPVSQALSIAKQAPAEAGTLIGSGRGPVIKTTASPRYISSPKVNFLPAGFSVANQQPAVFKFTEYNVPQTTPSYVYNSPSTYGRHTPDVELSLNSIPSSTESPHGSSTLTPPELPSTTSSPPLVPTTPQTIYIPSTTPERVPITPSTSYQSPPVQYVQSTPKYEPSTIPPPINSNALESTFYSSNPQYEHYTDNHRFVNPYIYQNGPTYPIDKNGHTYNGHSNNLGNGYNPQFQLYDGVSVTNDGFRYYIPKQYHEEQHLPGNEKSGSFGYIDPFGIRRVIYYNAGTGGFKHRKNNRYVGFDATPYDPRPY</sequence>
<evidence type="ECO:0000256" key="1">
    <source>
        <dbReference type="PROSITE-ProRule" id="PRU00497"/>
    </source>
</evidence>
<reference evidence="4 5" key="1">
    <citation type="journal article" date="2024" name="Insects">
        <title>An Improved Chromosome-Level Genome Assembly of the Firefly Pyrocoelia pectoralis.</title>
        <authorList>
            <person name="Fu X."/>
            <person name="Meyer-Rochow V.B."/>
            <person name="Ballantyne L."/>
            <person name="Zhu X."/>
        </authorList>
    </citation>
    <scope>NUCLEOTIDE SEQUENCE [LARGE SCALE GENOMIC DNA]</scope>
    <source>
        <strain evidence="4">XCY_ONT2</strain>
    </source>
</reference>
<evidence type="ECO:0000256" key="3">
    <source>
        <dbReference type="SAM" id="SignalP"/>
    </source>
</evidence>
<dbReference type="InterPro" id="IPR000618">
    <property type="entry name" value="Insect_cuticle"/>
</dbReference>
<dbReference type="PANTHER" id="PTHR10380:SF206">
    <property type="entry name" value="GH27759P"/>
    <property type="match status" value="1"/>
</dbReference>
<dbReference type="PANTHER" id="PTHR10380">
    <property type="entry name" value="CUTICLE PROTEIN"/>
    <property type="match status" value="1"/>
</dbReference>
<keyword evidence="5" id="KW-1185">Reference proteome</keyword>
<gene>
    <name evidence="4" type="ORF">RI129_005488</name>
</gene>
<feature type="compositionally biased region" description="Polar residues" evidence="2">
    <location>
        <begin position="196"/>
        <end position="209"/>
    </location>
</feature>
<feature type="chain" id="PRO_5042842293" description="Cuticle protein" evidence="3">
    <location>
        <begin position="22"/>
        <end position="415"/>
    </location>
</feature>
<keyword evidence="3" id="KW-0732">Signal</keyword>
<evidence type="ECO:0000256" key="2">
    <source>
        <dbReference type="SAM" id="MobiDB-lite"/>
    </source>
</evidence>
<feature type="region of interest" description="Disordered" evidence="2">
    <location>
        <begin position="177"/>
        <end position="275"/>
    </location>
</feature>
<organism evidence="4 5">
    <name type="scientific">Pyrocoelia pectoralis</name>
    <dbReference type="NCBI Taxonomy" id="417401"/>
    <lineage>
        <taxon>Eukaryota</taxon>
        <taxon>Metazoa</taxon>
        <taxon>Ecdysozoa</taxon>
        <taxon>Arthropoda</taxon>
        <taxon>Hexapoda</taxon>
        <taxon>Insecta</taxon>
        <taxon>Pterygota</taxon>
        <taxon>Neoptera</taxon>
        <taxon>Endopterygota</taxon>
        <taxon>Coleoptera</taxon>
        <taxon>Polyphaga</taxon>
        <taxon>Elateriformia</taxon>
        <taxon>Elateroidea</taxon>
        <taxon>Lampyridae</taxon>
        <taxon>Lampyrinae</taxon>
        <taxon>Pyrocoelia</taxon>
    </lineage>
</organism>
<feature type="compositionally biased region" description="Polar residues" evidence="2">
    <location>
        <begin position="177"/>
        <end position="187"/>
    </location>
</feature>